<feature type="transmembrane region" description="Helical" evidence="1">
    <location>
        <begin position="143"/>
        <end position="172"/>
    </location>
</feature>
<proteinExistence type="predicted"/>
<dbReference type="Pfam" id="PF12822">
    <property type="entry name" value="ECF_trnsprt"/>
    <property type="match status" value="1"/>
</dbReference>
<evidence type="ECO:0008006" key="3">
    <source>
        <dbReference type="Google" id="ProtNLM"/>
    </source>
</evidence>
<reference evidence="2" key="1">
    <citation type="submission" date="2019-08" db="EMBL/GenBank/DDBJ databases">
        <authorList>
            <person name="Kucharzyk K."/>
            <person name="Murdoch R.W."/>
            <person name="Higgins S."/>
            <person name="Loffler F."/>
        </authorList>
    </citation>
    <scope>NUCLEOTIDE SEQUENCE</scope>
</reference>
<keyword evidence="1" id="KW-1133">Transmembrane helix</keyword>
<dbReference type="Gene3D" id="1.10.1760.20">
    <property type="match status" value="1"/>
</dbReference>
<dbReference type="GO" id="GO:0022857">
    <property type="term" value="F:transmembrane transporter activity"/>
    <property type="evidence" value="ECO:0007669"/>
    <property type="project" value="InterPro"/>
</dbReference>
<dbReference type="InterPro" id="IPR024529">
    <property type="entry name" value="ECF_trnsprt_substrate-spec"/>
</dbReference>
<feature type="transmembrane region" description="Helical" evidence="1">
    <location>
        <begin position="111"/>
        <end position="137"/>
    </location>
</feature>
<dbReference type="EMBL" id="VSSQ01096350">
    <property type="protein sequence ID" value="MPN40134.1"/>
    <property type="molecule type" value="Genomic_DNA"/>
</dbReference>
<organism evidence="2">
    <name type="scientific">bioreactor metagenome</name>
    <dbReference type="NCBI Taxonomy" id="1076179"/>
    <lineage>
        <taxon>unclassified sequences</taxon>
        <taxon>metagenomes</taxon>
        <taxon>ecological metagenomes</taxon>
    </lineage>
</organism>
<keyword evidence="1" id="KW-0812">Transmembrane</keyword>
<feature type="transmembrane region" description="Helical" evidence="1">
    <location>
        <begin position="48"/>
        <end position="69"/>
    </location>
</feature>
<keyword evidence="1" id="KW-0472">Membrane</keyword>
<evidence type="ECO:0000256" key="1">
    <source>
        <dbReference type="SAM" id="Phobius"/>
    </source>
</evidence>
<feature type="transmembrane region" description="Helical" evidence="1">
    <location>
        <begin position="81"/>
        <end position="104"/>
    </location>
</feature>
<sequence>MQNQNTNTRKLIYTAACIALGLLLPQIVHVIPLPAGVNAGSVLAPMHLPVLLCGFLAGGPWGLACGALVPLLSSLLTGMPPLYPVGVSMIFEIATYGLLSGVLYRVTGKKVFVSLVGAMLGGRIVMGIANTILYGVLGNGYSLVGFLTAAFVTALPGIVLQLILVPAILVALRKAKLAD</sequence>
<evidence type="ECO:0000313" key="2">
    <source>
        <dbReference type="EMBL" id="MPN40134.1"/>
    </source>
</evidence>
<feature type="transmembrane region" description="Helical" evidence="1">
    <location>
        <begin position="12"/>
        <end position="36"/>
    </location>
</feature>
<accession>A0A645HVD9</accession>
<comment type="caution">
    <text evidence="2">The sequence shown here is derived from an EMBL/GenBank/DDBJ whole genome shotgun (WGS) entry which is preliminary data.</text>
</comment>
<name>A0A645HVD9_9ZZZZ</name>
<gene>
    <name evidence="2" type="ORF">SDC9_187670</name>
</gene>
<protein>
    <recommendedName>
        <fullName evidence="3">ECF transporter S component</fullName>
    </recommendedName>
</protein>
<dbReference type="AlphaFoldDB" id="A0A645HVD9"/>